<comment type="caution">
    <text evidence="6">The sequence shown here is derived from an EMBL/GenBank/DDBJ whole genome shotgun (WGS) entry which is preliminary data.</text>
</comment>
<dbReference type="SUPFAM" id="SSF49899">
    <property type="entry name" value="Concanavalin A-like lectins/glucanases"/>
    <property type="match status" value="1"/>
</dbReference>
<gene>
    <name evidence="6" type="ORF">GCM10007100_03660</name>
</gene>
<proteinExistence type="predicted"/>
<dbReference type="InterPro" id="IPR013320">
    <property type="entry name" value="ConA-like_dom_sf"/>
</dbReference>
<reference evidence="6" key="1">
    <citation type="journal article" date="2014" name="Int. J. Syst. Evol. Microbiol.">
        <title>Complete genome sequence of Corynebacterium casei LMG S-19264T (=DSM 44701T), isolated from a smear-ripened cheese.</title>
        <authorList>
            <consortium name="US DOE Joint Genome Institute (JGI-PGF)"/>
            <person name="Walter F."/>
            <person name="Albersmeier A."/>
            <person name="Kalinowski J."/>
            <person name="Ruckert C."/>
        </authorList>
    </citation>
    <scope>NUCLEOTIDE SEQUENCE</scope>
    <source>
        <strain evidence="6">KCTC 12988</strain>
    </source>
</reference>
<dbReference type="GO" id="GO:0016829">
    <property type="term" value="F:lyase activity"/>
    <property type="evidence" value="ECO:0007669"/>
    <property type="project" value="UniProtKB-KW"/>
</dbReference>
<dbReference type="InterPro" id="IPR044060">
    <property type="entry name" value="Bacterial_rp_domain"/>
</dbReference>
<dbReference type="SUPFAM" id="SSF49785">
    <property type="entry name" value="Galactose-binding domain-like"/>
    <property type="match status" value="1"/>
</dbReference>
<organism evidence="6 7">
    <name type="scientific">Roseibacillus persicicus</name>
    <dbReference type="NCBI Taxonomy" id="454148"/>
    <lineage>
        <taxon>Bacteria</taxon>
        <taxon>Pseudomonadati</taxon>
        <taxon>Verrucomicrobiota</taxon>
        <taxon>Verrucomicrobiia</taxon>
        <taxon>Verrucomicrobiales</taxon>
        <taxon>Verrucomicrobiaceae</taxon>
        <taxon>Roseibacillus</taxon>
    </lineage>
</organism>
<dbReference type="SMART" id="SM00606">
    <property type="entry name" value="CBD_IV"/>
    <property type="match status" value="1"/>
</dbReference>
<evidence type="ECO:0000313" key="7">
    <source>
        <dbReference type="Proteomes" id="UP000644507"/>
    </source>
</evidence>
<name>A0A918TF28_9BACT</name>
<dbReference type="GO" id="GO:0042597">
    <property type="term" value="C:periplasmic space"/>
    <property type="evidence" value="ECO:0007669"/>
    <property type="project" value="InterPro"/>
</dbReference>
<keyword evidence="7" id="KW-1185">Reference proteome</keyword>
<keyword evidence="1 4" id="KW-0732">Signal</keyword>
<dbReference type="InterPro" id="IPR006584">
    <property type="entry name" value="Cellulose-bd_IV"/>
</dbReference>
<keyword evidence="2" id="KW-1015">Disulfide bond</keyword>
<sequence length="1331" mass="144093">MQKLSLLLACLAMASLPADEIIYTGVEGGEWATNANWSTASYPSGADYATLDTTANLSVVAPNSIRAIRIGTSGSGTLNIASQATLDVGSHASWDSHLGDGSGNLGTVHQEGGFVDINELEIGRNSSTGVYHLQDGSLTIIRGLKDNSLYLGTDDSKGSAGEGHFIIRNGEFKTRVGVYLGSTSGGIGHFEVIGSHANLIGIGSHGNGDGSWTQNSGSTLKVQIDKTTQGLTPIFIDEVGDDGGGNVVFEDGSLLDVSFTTNFVNGGTYTVMEWEGQVTDNGLQFAPSVDTNIWSFQVDAANKRLTVTASAPALTRSFVHPGLSHKLSDLERMRDMVAANKEPYASTFAKLSATGFAQHTYQPSSAAADLATNGGTANNNALRNDGVAAYFNALMWFITGDERHAEASIRIFTAWSGVKNIDGIPLNAGRHWRLIEAAEIIKSTYNGWEPADLQAFKDMLVYPGYSSTTAPTGSDQSLYWRAYQGDPARHGNQGLFALRVVMAIGVFLDNEVIYDRAVRYLQGAPARADDLPYESGPSIANQQIASYEHFNEFSRTGQENTIPDYGYNEVIHNYIWPNGQGQEFSRDMAHGLAGISIICTMAEMAWSQGDNLYGHLDNRPLLGLEYFYRYNVSYENSYLDQTSPWEPTVENGEFIQRLDRSGRWFSLKANPYLAQNVGETYIHRGRTDILEEPVYEMNLAHYRDRMGVPAEETKWLERGQELLTAAIGVEDGGTAWDHPSFGSLTFHRVSPGDPVQGFSNGSPDFAMNVLPMTIEAENFDYFVLNEEEKTYSDLSTGNSGLSYRLGENVDLSSASVGGYAVSDIEAGEWLSYTISVPADDNYDLSILYSSTAPGGTIQFSVDGTDLTGEVSIPHGSPDSTGASDWQSLLVAADLPLTQGVQQLRITFGGTSQSFLLNSFSLTTPIPDPVAHWRFDEGAGSLAYDCSGNDFHGTINNPSWTTRPDGGNALVFDGNSTNVTLPSSAFASLTDEVTLAFWAFGDEASLPTETVAFFAGNSGGGRILNIHLPWSTSEIYWDASDRISKAASEAEFEGAWTHWAFTKDAHEGTMKIFRNGILWHSGTGKTNSIGTIAQAYIGSENTSRHYSGLLDDFRLFDTALTDATISKLYTNALNSHLLTYSAGPGGSLSGVTSQTVDDTTNGCPVTVIPDTNHSFVNWSDGSTANPRTDLFLTGDLSVTANFVANYTALENWRFLRLGTYENSGIAADDFDADGDGLPNLIEYATGLDPNDSTDSLALEIKESTTLPDELEVLFNRIDDPGLTYILEGSATLLEEDWTSLRTVNGTSVGPVITTQSEWPSADYFFFRLKVEY</sequence>
<evidence type="ECO:0000256" key="3">
    <source>
        <dbReference type="ARBA" id="ARBA00023239"/>
    </source>
</evidence>
<dbReference type="EMBL" id="BMXI01000001">
    <property type="protein sequence ID" value="GHC41995.1"/>
    <property type="molecule type" value="Genomic_DNA"/>
</dbReference>
<evidence type="ECO:0000256" key="4">
    <source>
        <dbReference type="SAM" id="SignalP"/>
    </source>
</evidence>
<dbReference type="InterPro" id="IPR006558">
    <property type="entry name" value="LamG-like"/>
</dbReference>
<dbReference type="Pfam" id="PF13385">
    <property type="entry name" value="Laminin_G_3"/>
    <property type="match status" value="1"/>
</dbReference>
<dbReference type="Gene3D" id="1.50.10.100">
    <property type="entry name" value="Chondroitin AC/alginate lyase"/>
    <property type="match status" value="1"/>
</dbReference>
<dbReference type="Pfam" id="PF03422">
    <property type="entry name" value="CBM_6"/>
    <property type="match status" value="1"/>
</dbReference>
<accession>A0A918TF28</accession>
<evidence type="ECO:0000313" key="6">
    <source>
        <dbReference type="EMBL" id="GHC41995.1"/>
    </source>
</evidence>
<dbReference type="Gene3D" id="2.60.120.260">
    <property type="entry name" value="Galactose-binding domain-like"/>
    <property type="match status" value="1"/>
</dbReference>
<protein>
    <recommendedName>
        <fullName evidence="5">CBM6 domain-containing protein</fullName>
    </recommendedName>
</protein>
<dbReference type="CDD" id="cd04080">
    <property type="entry name" value="CBM6_cellulase-like"/>
    <property type="match status" value="1"/>
</dbReference>
<dbReference type="InterPro" id="IPR005084">
    <property type="entry name" value="CBM6"/>
</dbReference>
<reference evidence="6" key="2">
    <citation type="submission" date="2020-09" db="EMBL/GenBank/DDBJ databases">
        <authorList>
            <person name="Sun Q."/>
            <person name="Kim S."/>
        </authorList>
    </citation>
    <scope>NUCLEOTIDE SEQUENCE</scope>
    <source>
        <strain evidence="6">KCTC 12988</strain>
    </source>
</reference>
<dbReference type="InterPro" id="IPR008929">
    <property type="entry name" value="Chondroitin_lyas"/>
</dbReference>
<dbReference type="SUPFAM" id="SSF48230">
    <property type="entry name" value="Chondroitin AC/alginate lyase"/>
    <property type="match status" value="1"/>
</dbReference>
<dbReference type="Gene3D" id="2.60.120.200">
    <property type="match status" value="1"/>
</dbReference>
<dbReference type="SMART" id="SM00560">
    <property type="entry name" value="LamGL"/>
    <property type="match status" value="1"/>
</dbReference>
<dbReference type="GO" id="GO:0030246">
    <property type="term" value="F:carbohydrate binding"/>
    <property type="evidence" value="ECO:0007669"/>
    <property type="project" value="InterPro"/>
</dbReference>
<dbReference type="Pfam" id="PF05426">
    <property type="entry name" value="Alginate_lyase"/>
    <property type="match status" value="1"/>
</dbReference>
<dbReference type="InterPro" id="IPR008979">
    <property type="entry name" value="Galactose-bd-like_sf"/>
</dbReference>
<evidence type="ECO:0000259" key="5">
    <source>
        <dbReference type="PROSITE" id="PS51175"/>
    </source>
</evidence>
<feature type="domain" description="CBM6" evidence="5">
    <location>
        <begin position="772"/>
        <end position="922"/>
    </location>
</feature>
<evidence type="ECO:0000256" key="2">
    <source>
        <dbReference type="ARBA" id="ARBA00023157"/>
    </source>
</evidence>
<feature type="chain" id="PRO_5037940430" description="CBM6 domain-containing protein" evidence="4">
    <location>
        <begin position="21"/>
        <end position="1331"/>
    </location>
</feature>
<keyword evidence="3" id="KW-0456">Lyase</keyword>
<dbReference type="PROSITE" id="PS51175">
    <property type="entry name" value="CBM6"/>
    <property type="match status" value="1"/>
</dbReference>
<dbReference type="Pfam" id="PF18998">
    <property type="entry name" value="Flg_new_2"/>
    <property type="match status" value="1"/>
</dbReference>
<dbReference type="RefSeq" id="WP_189566810.1">
    <property type="nucleotide sequence ID" value="NZ_BMXI01000001.1"/>
</dbReference>
<evidence type="ECO:0000256" key="1">
    <source>
        <dbReference type="ARBA" id="ARBA00022729"/>
    </source>
</evidence>
<dbReference type="Proteomes" id="UP000644507">
    <property type="component" value="Unassembled WGS sequence"/>
</dbReference>
<dbReference type="InterPro" id="IPR008397">
    <property type="entry name" value="Alginate_lyase_dom"/>
</dbReference>
<feature type="signal peptide" evidence="4">
    <location>
        <begin position="1"/>
        <end position="20"/>
    </location>
</feature>